<organism evidence="1 2">
    <name type="scientific">Persea americana</name>
    <name type="common">Avocado</name>
    <dbReference type="NCBI Taxonomy" id="3435"/>
    <lineage>
        <taxon>Eukaryota</taxon>
        <taxon>Viridiplantae</taxon>
        <taxon>Streptophyta</taxon>
        <taxon>Embryophyta</taxon>
        <taxon>Tracheophyta</taxon>
        <taxon>Spermatophyta</taxon>
        <taxon>Magnoliopsida</taxon>
        <taxon>Magnoliidae</taxon>
        <taxon>Laurales</taxon>
        <taxon>Lauraceae</taxon>
        <taxon>Persea</taxon>
    </lineage>
</organism>
<comment type="caution">
    <text evidence="1">The sequence shown here is derived from an EMBL/GenBank/DDBJ whole genome shotgun (WGS) entry which is preliminary data.</text>
</comment>
<evidence type="ECO:0000313" key="1">
    <source>
        <dbReference type="EMBL" id="KAJ8637295.1"/>
    </source>
</evidence>
<keyword evidence="2" id="KW-1185">Reference proteome</keyword>
<reference evidence="1 2" key="1">
    <citation type="journal article" date="2022" name="Hortic Res">
        <title>A haplotype resolved chromosomal level avocado genome allows analysis of novel avocado genes.</title>
        <authorList>
            <person name="Nath O."/>
            <person name="Fletcher S.J."/>
            <person name="Hayward A."/>
            <person name="Shaw L.M."/>
            <person name="Masouleh A.K."/>
            <person name="Furtado A."/>
            <person name="Henry R.J."/>
            <person name="Mitter N."/>
        </authorList>
    </citation>
    <scope>NUCLEOTIDE SEQUENCE [LARGE SCALE GENOMIC DNA]</scope>
    <source>
        <strain evidence="2">cv. Hass</strain>
    </source>
</reference>
<gene>
    <name evidence="1" type="ORF">MRB53_011562</name>
</gene>
<dbReference type="Proteomes" id="UP001234297">
    <property type="component" value="Chromosome 3"/>
</dbReference>
<protein>
    <submittedName>
        <fullName evidence="1">Uncharacterized protein</fullName>
    </submittedName>
</protein>
<dbReference type="EMBL" id="CM056811">
    <property type="protein sequence ID" value="KAJ8637295.1"/>
    <property type="molecule type" value="Genomic_DNA"/>
</dbReference>
<sequence>MAKGRGSARSGVAAALVALLCLLVHSEIASAATYTVGWMFNVVHWPDDKSFSAGDVLVFNYNPTSHNVVVVDSGGYNGCTASSGAQVYQTGNDQITLTKGQNYFICSFEGHCENGMKIAVNAA</sequence>
<name>A0ACC2LV95_PERAE</name>
<accession>A0ACC2LV95</accession>
<proteinExistence type="predicted"/>
<evidence type="ECO:0000313" key="2">
    <source>
        <dbReference type="Proteomes" id="UP001234297"/>
    </source>
</evidence>